<sequence>MKNIFILLVTIGLLTSCDYQKLDHKETVKQYYNAFDSGNFDELNAVINDSITIVSGEFTTSYDYDSFHKFFKWDSIFKPSYEIIDLKEKNNDIFATIAQKNIRNEFLKNNPLKFKVKITFEADKISKIEELEYIDVNWNIWAQKRDSLETWVELNHQTLDGYVNDMTMKGAINYTKAIELYEALE</sequence>
<gene>
    <name evidence="1" type="ORF">LCGC14_0118120</name>
</gene>
<dbReference type="AlphaFoldDB" id="A0A0F9VB06"/>
<organism evidence="1">
    <name type="scientific">marine sediment metagenome</name>
    <dbReference type="NCBI Taxonomy" id="412755"/>
    <lineage>
        <taxon>unclassified sequences</taxon>
        <taxon>metagenomes</taxon>
        <taxon>ecological metagenomes</taxon>
    </lineage>
</organism>
<reference evidence="1" key="1">
    <citation type="journal article" date="2015" name="Nature">
        <title>Complex archaea that bridge the gap between prokaryotes and eukaryotes.</title>
        <authorList>
            <person name="Spang A."/>
            <person name="Saw J.H."/>
            <person name="Jorgensen S.L."/>
            <person name="Zaremba-Niedzwiedzka K."/>
            <person name="Martijn J."/>
            <person name="Lind A.E."/>
            <person name="van Eijk R."/>
            <person name="Schleper C."/>
            <person name="Guy L."/>
            <person name="Ettema T.J."/>
        </authorList>
    </citation>
    <scope>NUCLEOTIDE SEQUENCE</scope>
</reference>
<dbReference type="EMBL" id="LAZR01000036">
    <property type="protein sequence ID" value="KKO01225.1"/>
    <property type="molecule type" value="Genomic_DNA"/>
</dbReference>
<dbReference type="Gene3D" id="3.10.450.50">
    <property type="match status" value="1"/>
</dbReference>
<comment type="caution">
    <text evidence="1">The sequence shown here is derived from an EMBL/GenBank/DDBJ whole genome shotgun (WGS) entry which is preliminary data.</text>
</comment>
<accession>A0A0F9VB06</accession>
<dbReference type="InterPro" id="IPR032710">
    <property type="entry name" value="NTF2-like_dom_sf"/>
</dbReference>
<evidence type="ECO:0008006" key="2">
    <source>
        <dbReference type="Google" id="ProtNLM"/>
    </source>
</evidence>
<dbReference type="PROSITE" id="PS51257">
    <property type="entry name" value="PROKAR_LIPOPROTEIN"/>
    <property type="match status" value="1"/>
</dbReference>
<protein>
    <recommendedName>
        <fullName evidence="2">SnoaL-like domain-containing protein</fullName>
    </recommendedName>
</protein>
<proteinExistence type="predicted"/>
<dbReference type="SUPFAM" id="SSF54427">
    <property type="entry name" value="NTF2-like"/>
    <property type="match status" value="1"/>
</dbReference>
<evidence type="ECO:0000313" key="1">
    <source>
        <dbReference type="EMBL" id="KKO01225.1"/>
    </source>
</evidence>
<name>A0A0F9VB06_9ZZZZ</name>